<evidence type="ECO:0000313" key="2">
    <source>
        <dbReference type="Proteomes" id="UP000694723"/>
    </source>
</evidence>
<dbReference type="Proteomes" id="UP000694723">
    <property type="component" value="Unplaced"/>
</dbReference>
<organism evidence="1 2">
    <name type="scientific">Sus scrofa</name>
    <name type="common">Pig</name>
    <dbReference type="NCBI Taxonomy" id="9823"/>
    <lineage>
        <taxon>Eukaryota</taxon>
        <taxon>Metazoa</taxon>
        <taxon>Chordata</taxon>
        <taxon>Craniata</taxon>
        <taxon>Vertebrata</taxon>
        <taxon>Euteleostomi</taxon>
        <taxon>Mammalia</taxon>
        <taxon>Eutheria</taxon>
        <taxon>Laurasiatheria</taxon>
        <taxon>Artiodactyla</taxon>
        <taxon>Suina</taxon>
        <taxon>Suidae</taxon>
        <taxon>Sus</taxon>
    </lineage>
</organism>
<evidence type="ECO:0008006" key="3">
    <source>
        <dbReference type="Google" id="ProtNLM"/>
    </source>
</evidence>
<proteinExistence type="predicted"/>
<name>A0A8D2BSW8_PIG</name>
<dbReference type="AlphaFoldDB" id="A0A8D2BSW8"/>
<accession>A0A8D2BSW8</accession>
<sequence>MFITALLTIAKTWKQLKCPLTGEWIKMWYIYTMEYYSALKKNEIMPFAATWIDLEIIILSQEKKDKYHKI</sequence>
<protein>
    <recommendedName>
        <fullName evidence="3">DUF1725 domain-containing protein</fullName>
    </recommendedName>
</protein>
<reference evidence="1" key="1">
    <citation type="submission" date="2025-08" db="UniProtKB">
        <authorList>
            <consortium name="Ensembl"/>
        </authorList>
    </citation>
    <scope>IDENTIFICATION</scope>
</reference>
<dbReference type="Ensembl" id="ENSSSCT00060096901.1">
    <property type="protein sequence ID" value="ENSSSCP00060042014.1"/>
    <property type="gene ID" value="ENSSSCG00060070924.1"/>
</dbReference>
<evidence type="ECO:0000313" key="1">
    <source>
        <dbReference type="Ensembl" id="ENSSSCP00060042014.1"/>
    </source>
</evidence>